<feature type="domain" description="Guanylate kinase/L-type calcium channel beta subunit" evidence="7">
    <location>
        <begin position="1"/>
        <end position="175"/>
    </location>
</feature>
<dbReference type="InterPro" id="IPR008145">
    <property type="entry name" value="GK/Ca_channel_bsu"/>
</dbReference>
<sequence length="176" mass="18308">MTRLVAIAGPSGAGKDMLMALACAADPGIRAARRVITRPAEAGGEDFDGVTEAEFARRLAASEFALHWRAHGLGYGIPAAELAGVGTVLMNLSRAVLAKAVAHLPGLTVLLVTAPPQVLAARLAGRARETAADQARRLDRAGFALPDGIPFRTVLNDGTPEQGLARFLDALQPVRA</sequence>
<geneLocation type="plasmid" evidence="9">
    <name>pyee1</name>
</geneLocation>
<dbReference type="HAMAP" id="MF_00836">
    <property type="entry name" value="PhnN"/>
    <property type="match status" value="1"/>
</dbReference>
<dbReference type="EMBL" id="CP031079">
    <property type="protein sequence ID" value="AYF03094.1"/>
    <property type="molecule type" value="Genomic_DNA"/>
</dbReference>
<dbReference type="InterPro" id="IPR027417">
    <property type="entry name" value="P-loop_NTPase"/>
</dbReference>
<dbReference type="UniPathway" id="UPA00087">
    <property type="reaction ID" value="UER00175"/>
</dbReference>
<dbReference type="GO" id="GO:0005524">
    <property type="term" value="F:ATP binding"/>
    <property type="evidence" value="ECO:0007669"/>
    <property type="project" value="UniProtKB-KW"/>
</dbReference>
<comment type="catalytic activity">
    <reaction evidence="1 6">
        <text>alpha-D-ribose 1,5-bisphosphate + ATP = 5-phospho-alpha-D-ribose 1-diphosphate + ADP</text>
        <dbReference type="Rhea" id="RHEA:20109"/>
        <dbReference type="ChEBI" id="CHEBI:30616"/>
        <dbReference type="ChEBI" id="CHEBI:58017"/>
        <dbReference type="ChEBI" id="CHEBI:68688"/>
        <dbReference type="ChEBI" id="CHEBI:456216"/>
        <dbReference type="EC" id="2.7.4.23"/>
    </reaction>
</comment>
<evidence type="ECO:0000256" key="4">
    <source>
        <dbReference type="ARBA" id="ARBA00022741"/>
    </source>
</evidence>
<keyword evidence="8" id="KW-0418">Kinase</keyword>
<dbReference type="AlphaFoldDB" id="A0A386UQT1"/>
<dbReference type="SUPFAM" id="SSF52540">
    <property type="entry name" value="P-loop containing nucleoside triphosphate hydrolases"/>
    <property type="match status" value="1"/>
</dbReference>
<comment type="function">
    <text evidence="6">Catalyzes the phosphorylation of ribose 1,5-bisphosphate to 5-phospho-D-ribosyl alpha-1-diphosphate (PRPP).</text>
</comment>
<accession>A0A386UQT1</accession>
<keyword evidence="3 6" id="KW-0808">Transferase</keyword>
<evidence type="ECO:0000313" key="9">
    <source>
        <dbReference type="Proteomes" id="UP000272010"/>
    </source>
</evidence>
<dbReference type="GO" id="GO:0019634">
    <property type="term" value="P:organic phosphonate metabolic process"/>
    <property type="evidence" value="ECO:0007669"/>
    <property type="project" value="UniProtKB-UniRule"/>
</dbReference>
<evidence type="ECO:0000256" key="3">
    <source>
        <dbReference type="ARBA" id="ARBA00022679"/>
    </source>
</evidence>
<keyword evidence="5 6" id="KW-0067">ATP-binding</keyword>
<dbReference type="RefSeq" id="WP_120443689.1">
    <property type="nucleotide sequence ID" value="NZ_CALTWI010000070.1"/>
</dbReference>
<dbReference type="GO" id="GO:0006015">
    <property type="term" value="P:5-phosphoribose 1-diphosphate biosynthetic process"/>
    <property type="evidence" value="ECO:0007669"/>
    <property type="project" value="UniProtKB-UniRule"/>
</dbReference>
<dbReference type="SMART" id="SM00072">
    <property type="entry name" value="GuKc"/>
    <property type="match status" value="1"/>
</dbReference>
<proteinExistence type="inferred from homology"/>
<reference evidence="9" key="1">
    <citation type="submission" date="2018-07" db="EMBL/GenBank/DDBJ databases">
        <title>Genome Structure of the Opportunistic Pathogen Paracoccus yeei (Alphaproteobacteria) and Identification of Putative Virulence Factors.</title>
        <authorList>
            <person name="Lasek R."/>
            <person name="Szuplewska M."/>
            <person name="Mitura M."/>
            <person name="Decewicz P."/>
            <person name="Chmielowska C."/>
            <person name="Pawlot A."/>
            <person name="Sentkowska D."/>
            <person name="Czarnecki J."/>
            <person name="Bartosik D."/>
        </authorList>
    </citation>
    <scope>NUCLEOTIDE SEQUENCE [LARGE SCALE GENOMIC DNA]</scope>
    <source>
        <strain evidence="9">CCUG 32053</strain>
        <plasmid evidence="9">pyee1</plasmid>
    </source>
</reference>
<gene>
    <name evidence="6" type="primary">phnN</name>
    <name evidence="8" type="ORF">PY32053_03531</name>
</gene>
<comment type="pathway">
    <text evidence="2 6">Metabolic intermediate biosynthesis; 5-phospho-alpha-D-ribose 1-diphosphate biosynthesis; 5-phospho-alpha-D-ribose 1-diphosphate from D-ribose 5-phosphate (route II): step 3/3.</text>
</comment>
<evidence type="ECO:0000256" key="1">
    <source>
        <dbReference type="ARBA" id="ARBA00000373"/>
    </source>
</evidence>
<evidence type="ECO:0000259" key="7">
    <source>
        <dbReference type="SMART" id="SM00072"/>
    </source>
</evidence>
<dbReference type="Gene3D" id="3.40.50.300">
    <property type="entry name" value="P-loop containing nucleotide triphosphate hydrolases"/>
    <property type="match status" value="1"/>
</dbReference>
<comment type="similarity">
    <text evidence="6">Belongs to the ribose 1,5-bisphosphokinase family.</text>
</comment>
<evidence type="ECO:0000256" key="6">
    <source>
        <dbReference type="HAMAP-Rule" id="MF_00836"/>
    </source>
</evidence>
<evidence type="ECO:0000313" key="8">
    <source>
        <dbReference type="EMBL" id="AYF03094.1"/>
    </source>
</evidence>
<dbReference type="EC" id="2.7.4.23" evidence="6"/>
<dbReference type="GO" id="GO:0033863">
    <property type="term" value="F:ribose 1,5-bisphosphate phosphokinase activity"/>
    <property type="evidence" value="ECO:0007669"/>
    <property type="project" value="UniProtKB-UniRule"/>
</dbReference>
<evidence type="ECO:0000256" key="5">
    <source>
        <dbReference type="ARBA" id="ARBA00022840"/>
    </source>
</evidence>
<protein>
    <recommendedName>
        <fullName evidence="6">Ribose 1,5-bisphosphate phosphokinase PhnN</fullName>
        <ecNumber evidence="6">2.7.4.23</ecNumber>
    </recommendedName>
    <alternativeName>
        <fullName evidence="6">Ribose 1,5-bisphosphokinase</fullName>
    </alternativeName>
</protein>
<feature type="binding site" evidence="6">
    <location>
        <begin position="9"/>
        <end position="16"/>
    </location>
    <ligand>
        <name>ATP</name>
        <dbReference type="ChEBI" id="CHEBI:30616"/>
    </ligand>
</feature>
<dbReference type="Proteomes" id="UP000272010">
    <property type="component" value="Plasmid pYEE1"/>
</dbReference>
<keyword evidence="8" id="KW-0614">Plasmid</keyword>
<name>A0A386UQT1_9RHOB</name>
<evidence type="ECO:0000256" key="2">
    <source>
        <dbReference type="ARBA" id="ARBA00005069"/>
    </source>
</evidence>
<organism evidence="8 9">
    <name type="scientific">Paracoccus yeei</name>
    <dbReference type="NCBI Taxonomy" id="147645"/>
    <lineage>
        <taxon>Bacteria</taxon>
        <taxon>Pseudomonadati</taxon>
        <taxon>Pseudomonadota</taxon>
        <taxon>Alphaproteobacteria</taxon>
        <taxon>Rhodobacterales</taxon>
        <taxon>Paracoccaceae</taxon>
        <taxon>Paracoccus</taxon>
    </lineage>
</organism>
<dbReference type="InterPro" id="IPR012699">
    <property type="entry name" value="PhnN"/>
</dbReference>
<keyword evidence="4 6" id="KW-0547">Nucleotide-binding</keyword>